<dbReference type="Pfam" id="PF07690">
    <property type="entry name" value="MFS_1"/>
    <property type="match status" value="1"/>
</dbReference>
<keyword evidence="9" id="KW-1185">Reference proteome</keyword>
<feature type="transmembrane region" description="Helical" evidence="6">
    <location>
        <begin position="219"/>
        <end position="238"/>
    </location>
</feature>
<dbReference type="InterPro" id="IPR020846">
    <property type="entry name" value="MFS_dom"/>
</dbReference>
<keyword evidence="2" id="KW-0813">Transport</keyword>
<protein>
    <submittedName>
        <fullName evidence="8">MFS transporter</fullName>
    </submittedName>
</protein>
<dbReference type="Gene3D" id="1.20.1250.20">
    <property type="entry name" value="MFS general substrate transporter like domains"/>
    <property type="match status" value="1"/>
</dbReference>
<evidence type="ECO:0000313" key="9">
    <source>
        <dbReference type="Proteomes" id="UP000658127"/>
    </source>
</evidence>
<evidence type="ECO:0000256" key="5">
    <source>
        <dbReference type="ARBA" id="ARBA00023136"/>
    </source>
</evidence>
<evidence type="ECO:0000256" key="3">
    <source>
        <dbReference type="ARBA" id="ARBA00022692"/>
    </source>
</evidence>
<feature type="transmembrane region" description="Helical" evidence="6">
    <location>
        <begin position="318"/>
        <end position="338"/>
    </location>
</feature>
<feature type="transmembrane region" description="Helical" evidence="6">
    <location>
        <begin position="70"/>
        <end position="91"/>
    </location>
</feature>
<gene>
    <name evidence="8" type="ORF">GCM10011610_71070</name>
</gene>
<reference evidence="9" key="1">
    <citation type="journal article" date="2019" name="Int. J. Syst. Evol. Microbiol.">
        <title>The Global Catalogue of Microorganisms (GCM) 10K type strain sequencing project: providing services to taxonomists for standard genome sequencing and annotation.</title>
        <authorList>
            <consortium name="The Broad Institute Genomics Platform"/>
            <consortium name="The Broad Institute Genome Sequencing Center for Infectious Disease"/>
            <person name="Wu L."/>
            <person name="Ma J."/>
        </authorList>
    </citation>
    <scope>NUCLEOTIDE SEQUENCE [LARGE SCALE GENOMIC DNA]</scope>
    <source>
        <strain evidence="9">CGMCC 4.7329</strain>
    </source>
</reference>
<dbReference type="SUPFAM" id="SSF103473">
    <property type="entry name" value="MFS general substrate transporter"/>
    <property type="match status" value="1"/>
</dbReference>
<feature type="transmembrane region" description="Helical" evidence="6">
    <location>
        <begin position="29"/>
        <end position="50"/>
    </location>
</feature>
<evidence type="ECO:0000313" key="8">
    <source>
        <dbReference type="EMBL" id="GGO01352.1"/>
    </source>
</evidence>
<proteinExistence type="predicted"/>
<feature type="transmembrane region" description="Helical" evidence="6">
    <location>
        <begin position="350"/>
        <end position="371"/>
    </location>
</feature>
<sequence length="528" mass="54055">MVLENTRVHAAETGACAEPMPLGVWRRRLVLLTLCAVAFMITEDTAMQSIAVQTLLRQLGHRPDLTISMWLPTAHVVAYVALLLGGGALADRLGAKRVMVGGYLIYLVGVALHVCFPSIPIALLVARTTMGVGAAAILPASLAMVVLVYGDGSRRARAVTAWAACSTAGVMVAMLVTAVILNQVWWPNVLVAVMIANLIVLVGVLTAVPAVAVDPASPIDWPAILAMFGSGGLLALGLHQAVTVGFTSPLFLAAMVLGGALAMVAALIRRGGSLPHDWLVSAAPRVRLVMLALGCAVLSMFGMVFLVIQYLQVLGGEVPVVAGLALFLPTCLATAVGAKIGAAFYRSGCAVAAVIIGSTAIMDGLAIGLTAGEPGDLTPLVAMATVTSLGCALVLGIALEVLSAANPTRRTGVRWAAKLVLVQLCGLWGVAIVNGLVAHGYAANFVVPAAVRAVGGVDVGHDPVGDGVRAVSMADDRLGVPLAIALRNAFVAGYRGGLLATIGVVAAVMVVMLVAVALNRKSKPESLQ</sequence>
<feature type="transmembrane region" description="Helical" evidence="6">
    <location>
        <begin position="288"/>
        <end position="312"/>
    </location>
</feature>
<comment type="subcellular location">
    <subcellularLocation>
        <location evidence="1">Cell membrane</location>
        <topology evidence="1">Multi-pass membrane protein</topology>
    </subcellularLocation>
</comment>
<name>A0ABQ2L5N3_9NOCA</name>
<dbReference type="InterPro" id="IPR011701">
    <property type="entry name" value="MFS"/>
</dbReference>
<dbReference type="InterPro" id="IPR036259">
    <property type="entry name" value="MFS_trans_sf"/>
</dbReference>
<feature type="transmembrane region" description="Helical" evidence="6">
    <location>
        <begin position="161"/>
        <end position="185"/>
    </location>
</feature>
<dbReference type="PANTHER" id="PTHR42718:SF9">
    <property type="entry name" value="MAJOR FACILITATOR SUPERFAMILY MULTIDRUG TRANSPORTER MFSC"/>
    <property type="match status" value="1"/>
</dbReference>
<dbReference type="PROSITE" id="PS50850">
    <property type="entry name" value="MFS"/>
    <property type="match status" value="1"/>
</dbReference>
<dbReference type="EMBL" id="BMNE01000020">
    <property type="protein sequence ID" value="GGO01352.1"/>
    <property type="molecule type" value="Genomic_DNA"/>
</dbReference>
<feature type="domain" description="Major facilitator superfamily (MFS) profile" evidence="7">
    <location>
        <begin position="30"/>
        <end position="523"/>
    </location>
</feature>
<evidence type="ECO:0000256" key="4">
    <source>
        <dbReference type="ARBA" id="ARBA00022989"/>
    </source>
</evidence>
<evidence type="ECO:0000256" key="2">
    <source>
        <dbReference type="ARBA" id="ARBA00022448"/>
    </source>
</evidence>
<dbReference type="PANTHER" id="PTHR42718">
    <property type="entry name" value="MAJOR FACILITATOR SUPERFAMILY MULTIDRUG TRANSPORTER MFSC"/>
    <property type="match status" value="1"/>
</dbReference>
<evidence type="ECO:0000256" key="1">
    <source>
        <dbReference type="ARBA" id="ARBA00004651"/>
    </source>
</evidence>
<accession>A0ABQ2L5N3</accession>
<dbReference type="RefSeq" id="WP_229740411.1">
    <property type="nucleotide sequence ID" value="NZ_BMNE01000020.1"/>
</dbReference>
<feature type="transmembrane region" description="Helical" evidence="6">
    <location>
        <begin position="103"/>
        <end position="126"/>
    </location>
</feature>
<organism evidence="8 9">
    <name type="scientific">Nocardia rhizosphaerihabitans</name>
    <dbReference type="NCBI Taxonomy" id="1691570"/>
    <lineage>
        <taxon>Bacteria</taxon>
        <taxon>Bacillati</taxon>
        <taxon>Actinomycetota</taxon>
        <taxon>Actinomycetes</taxon>
        <taxon>Mycobacteriales</taxon>
        <taxon>Nocardiaceae</taxon>
        <taxon>Nocardia</taxon>
    </lineage>
</organism>
<feature type="transmembrane region" description="Helical" evidence="6">
    <location>
        <begin position="377"/>
        <end position="399"/>
    </location>
</feature>
<feature type="transmembrane region" description="Helical" evidence="6">
    <location>
        <begin position="419"/>
        <end position="442"/>
    </location>
</feature>
<keyword evidence="3 6" id="KW-0812">Transmembrane</keyword>
<comment type="caution">
    <text evidence="8">The sequence shown here is derived from an EMBL/GenBank/DDBJ whole genome shotgun (WGS) entry which is preliminary data.</text>
</comment>
<keyword evidence="5 6" id="KW-0472">Membrane</keyword>
<evidence type="ECO:0000256" key="6">
    <source>
        <dbReference type="SAM" id="Phobius"/>
    </source>
</evidence>
<evidence type="ECO:0000259" key="7">
    <source>
        <dbReference type="PROSITE" id="PS50850"/>
    </source>
</evidence>
<feature type="transmembrane region" description="Helical" evidence="6">
    <location>
        <begin position="497"/>
        <end position="518"/>
    </location>
</feature>
<feature type="transmembrane region" description="Helical" evidence="6">
    <location>
        <begin position="132"/>
        <end position="149"/>
    </location>
</feature>
<keyword evidence="4 6" id="KW-1133">Transmembrane helix</keyword>
<dbReference type="Proteomes" id="UP000658127">
    <property type="component" value="Unassembled WGS sequence"/>
</dbReference>
<feature type="transmembrane region" description="Helical" evidence="6">
    <location>
        <begin position="191"/>
        <end position="212"/>
    </location>
</feature>
<feature type="transmembrane region" description="Helical" evidence="6">
    <location>
        <begin position="250"/>
        <end position="268"/>
    </location>
</feature>